<reference evidence="1 2" key="1">
    <citation type="journal article" date="2022" name="G3 (Bethesda)">
        <title>Whole-genome sequence and methylome profiling of the almond [Prunus dulcis (Mill.) D.A. Webb] cultivar 'Nonpareil'.</title>
        <authorList>
            <person name="D'Amico-Willman K.M."/>
            <person name="Ouma W.Z."/>
            <person name="Meulia T."/>
            <person name="Sideli G.M."/>
            <person name="Gradziel T.M."/>
            <person name="Fresnedo-Ramirez J."/>
        </authorList>
    </citation>
    <scope>NUCLEOTIDE SEQUENCE [LARGE SCALE GENOMIC DNA]</scope>
    <source>
        <strain evidence="1">Clone GOH B32 T37-40</strain>
    </source>
</reference>
<proteinExistence type="predicted"/>
<accession>A0AAD4VEU3</accession>
<evidence type="ECO:0000313" key="1">
    <source>
        <dbReference type="EMBL" id="KAI5323628.1"/>
    </source>
</evidence>
<comment type="caution">
    <text evidence="1">The sequence shown here is derived from an EMBL/GenBank/DDBJ whole genome shotgun (WGS) entry which is preliminary data.</text>
</comment>
<organism evidence="1 2">
    <name type="scientific">Prunus dulcis</name>
    <name type="common">Almond</name>
    <name type="synonym">Amygdalus dulcis</name>
    <dbReference type="NCBI Taxonomy" id="3755"/>
    <lineage>
        <taxon>Eukaryota</taxon>
        <taxon>Viridiplantae</taxon>
        <taxon>Streptophyta</taxon>
        <taxon>Embryophyta</taxon>
        <taxon>Tracheophyta</taxon>
        <taxon>Spermatophyta</taxon>
        <taxon>Magnoliopsida</taxon>
        <taxon>eudicotyledons</taxon>
        <taxon>Gunneridae</taxon>
        <taxon>Pentapetalae</taxon>
        <taxon>rosids</taxon>
        <taxon>fabids</taxon>
        <taxon>Rosales</taxon>
        <taxon>Rosaceae</taxon>
        <taxon>Amygdaloideae</taxon>
        <taxon>Amygdaleae</taxon>
        <taxon>Prunus</taxon>
    </lineage>
</organism>
<evidence type="ECO:0000313" key="2">
    <source>
        <dbReference type="Proteomes" id="UP001054821"/>
    </source>
</evidence>
<sequence>MPRLVNATPSYFTVLAKEITYGMLTCWRSMDGGMARSTMVYLFPSLTVMIRHTSIDLLQFYLDLEPDVAKDVSPLRKKSRLPFIVIKSSLKEVSSAEKTKVGAAPLSSARVNHLVDADSKNIGDMRDVRDILLYSSTN</sequence>
<name>A0AAD4VEU3_PRUDU</name>
<keyword evidence="2" id="KW-1185">Reference proteome</keyword>
<dbReference type="Proteomes" id="UP001054821">
    <property type="component" value="Chromosome 6"/>
</dbReference>
<protein>
    <submittedName>
        <fullName evidence="1">Uncharacterized protein</fullName>
    </submittedName>
</protein>
<gene>
    <name evidence="1" type="ORF">L3X38_032700</name>
</gene>
<dbReference type="AlphaFoldDB" id="A0AAD4VEU3"/>
<dbReference type="EMBL" id="JAJFAZ020000006">
    <property type="protein sequence ID" value="KAI5323628.1"/>
    <property type="molecule type" value="Genomic_DNA"/>
</dbReference>